<evidence type="ECO:0000313" key="5">
    <source>
        <dbReference type="EMBL" id="CAF2977871.1"/>
    </source>
</evidence>
<accession>A0A817JZ11</accession>
<dbReference type="OrthoDB" id="2401965at2759"/>
<evidence type="ECO:0000313" key="6">
    <source>
        <dbReference type="Proteomes" id="UP000663825"/>
    </source>
</evidence>
<name>A0A817JZ11_9BILA</name>
<protein>
    <recommendedName>
        <fullName evidence="7">Heat shock protein 70</fullName>
    </recommendedName>
</protein>
<feature type="region of interest" description="Disordered" evidence="4">
    <location>
        <begin position="36"/>
        <end position="75"/>
    </location>
</feature>
<dbReference type="GO" id="GO:0005524">
    <property type="term" value="F:ATP binding"/>
    <property type="evidence" value="ECO:0007669"/>
    <property type="project" value="UniProtKB-KW"/>
</dbReference>
<comment type="caution">
    <text evidence="5">The sequence shown here is derived from an EMBL/GenBank/DDBJ whole genome shotgun (WGS) entry which is preliminary data.</text>
</comment>
<organism evidence="5 6">
    <name type="scientific">Rotaria socialis</name>
    <dbReference type="NCBI Taxonomy" id="392032"/>
    <lineage>
        <taxon>Eukaryota</taxon>
        <taxon>Metazoa</taxon>
        <taxon>Spiralia</taxon>
        <taxon>Gnathifera</taxon>
        <taxon>Rotifera</taxon>
        <taxon>Eurotatoria</taxon>
        <taxon>Bdelloidea</taxon>
        <taxon>Philodinida</taxon>
        <taxon>Philodinidae</taxon>
        <taxon>Rotaria</taxon>
    </lineage>
</organism>
<feature type="region of interest" description="Disordered" evidence="4">
    <location>
        <begin position="1"/>
        <end position="24"/>
    </location>
</feature>
<keyword evidence="2" id="KW-0547">Nucleotide-binding</keyword>
<evidence type="ECO:0000256" key="1">
    <source>
        <dbReference type="ARBA" id="ARBA00007381"/>
    </source>
</evidence>
<dbReference type="Pfam" id="PF00012">
    <property type="entry name" value="HSP70"/>
    <property type="match status" value="1"/>
</dbReference>
<evidence type="ECO:0000256" key="4">
    <source>
        <dbReference type="SAM" id="MobiDB-lite"/>
    </source>
</evidence>
<dbReference type="AlphaFoldDB" id="A0A817JZ11"/>
<dbReference type="Gene3D" id="1.20.1270.10">
    <property type="match status" value="1"/>
</dbReference>
<feature type="compositionally biased region" description="Gly residues" evidence="4">
    <location>
        <begin position="43"/>
        <end position="60"/>
    </location>
</feature>
<dbReference type="GO" id="GO:0140662">
    <property type="term" value="F:ATP-dependent protein folding chaperone"/>
    <property type="evidence" value="ECO:0007669"/>
    <property type="project" value="InterPro"/>
</dbReference>
<keyword evidence="3" id="KW-0067">ATP-binding</keyword>
<sequence>MIKDSEKFADEDKKVKDRVDAKNELESYAYSLKTQLSDKEKLGGGGAGGAGGPGGPGGPGDVPPHSSQGHDDDSL</sequence>
<proteinExistence type="inferred from homology"/>
<dbReference type="InterPro" id="IPR013126">
    <property type="entry name" value="Hsp_70_fam"/>
</dbReference>
<gene>
    <name evidence="5" type="ORF">TIS948_LOCUS279</name>
</gene>
<evidence type="ECO:0000256" key="2">
    <source>
        <dbReference type="ARBA" id="ARBA00022741"/>
    </source>
</evidence>
<dbReference type="Proteomes" id="UP000663825">
    <property type="component" value="Unassembled WGS sequence"/>
</dbReference>
<evidence type="ECO:0000256" key="3">
    <source>
        <dbReference type="ARBA" id="ARBA00022840"/>
    </source>
</evidence>
<evidence type="ECO:0008006" key="7">
    <source>
        <dbReference type="Google" id="ProtNLM"/>
    </source>
</evidence>
<dbReference type="InterPro" id="IPR029048">
    <property type="entry name" value="HSP70_C_sf"/>
</dbReference>
<dbReference type="EMBL" id="CAJNXB010000007">
    <property type="protein sequence ID" value="CAF2977871.1"/>
    <property type="molecule type" value="Genomic_DNA"/>
</dbReference>
<comment type="similarity">
    <text evidence="1">Belongs to the heat shock protein 70 family.</text>
</comment>
<reference evidence="5" key="1">
    <citation type="submission" date="2021-02" db="EMBL/GenBank/DDBJ databases">
        <authorList>
            <person name="Nowell W R."/>
        </authorList>
    </citation>
    <scope>NUCLEOTIDE SEQUENCE</scope>
</reference>
<dbReference type="SUPFAM" id="SSF100934">
    <property type="entry name" value="Heat shock protein 70kD (HSP70), C-terminal subdomain"/>
    <property type="match status" value="1"/>
</dbReference>